<evidence type="ECO:0000256" key="5">
    <source>
        <dbReference type="ARBA" id="ARBA00022741"/>
    </source>
</evidence>
<evidence type="ECO:0000259" key="12">
    <source>
        <dbReference type="PROSITE" id="PS50929"/>
    </source>
</evidence>
<dbReference type="InterPro" id="IPR011527">
    <property type="entry name" value="ABC1_TM_dom"/>
</dbReference>
<feature type="transmembrane region" description="Helical" evidence="10">
    <location>
        <begin position="35"/>
        <end position="52"/>
    </location>
</feature>
<feature type="transmembrane region" description="Helical" evidence="10">
    <location>
        <begin position="1280"/>
        <end position="1305"/>
    </location>
</feature>
<feature type="transmembrane region" description="Helical" evidence="10">
    <location>
        <begin position="135"/>
        <end position="154"/>
    </location>
</feature>
<evidence type="ECO:0000256" key="3">
    <source>
        <dbReference type="ARBA" id="ARBA00022692"/>
    </source>
</evidence>
<dbReference type="CDD" id="cd03244">
    <property type="entry name" value="ABCC_MRP_domain2"/>
    <property type="match status" value="1"/>
</dbReference>
<dbReference type="Gene3D" id="1.20.1560.10">
    <property type="entry name" value="ABC transporter type 1, transmembrane domain"/>
    <property type="match status" value="2"/>
</dbReference>
<evidence type="ECO:0000256" key="4">
    <source>
        <dbReference type="ARBA" id="ARBA00022737"/>
    </source>
</evidence>
<dbReference type="PANTHER" id="PTHR24223">
    <property type="entry name" value="ATP-BINDING CASSETTE SUB-FAMILY C"/>
    <property type="match status" value="1"/>
</dbReference>
<comment type="subcellular location">
    <subcellularLocation>
        <location evidence="1">Membrane</location>
        <topology evidence="1">Multi-pass membrane protein</topology>
    </subcellularLocation>
</comment>
<feature type="domain" description="ABC transmembrane type-1" evidence="12">
    <location>
        <begin position="1166"/>
        <end position="1435"/>
    </location>
</feature>
<evidence type="ECO:0008006" key="15">
    <source>
        <dbReference type="Google" id="ProtNLM"/>
    </source>
</evidence>
<dbReference type="SUPFAM" id="SSF52540">
    <property type="entry name" value="P-loop containing nucleoside triphosphate hydrolases"/>
    <property type="match status" value="2"/>
</dbReference>
<feature type="transmembrane region" description="Helical" evidence="10">
    <location>
        <begin position="248"/>
        <end position="266"/>
    </location>
</feature>
<feature type="transmembrane region" description="Helical" evidence="10">
    <location>
        <begin position="174"/>
        <end position="194"/>
    </location>
</feature>
<dbReference type="GO" id="GO:0016020">
    <property type="term" value="C:membrane"/>
    <property type="evidence" value="ECO:0007669"/>
    <property type="project" value="UniProtKB-SubCell"/>
</dbReference>
<dbReference type="Gene3D" id="3.40.50.300">
    <property type="entry name" value="P-loop containing nucleotide triphosphate hydrolases"/>
    <property type="match status" value="2"/>
</dbReference>
<organism evidence="13 14">
    <name type="scientific">Coemansia spiralis</name>
    <dbReference type="NCBI Taxonomy" id="417178"/>
    <lineage>
        <taxon>Eukaryota</taxon>
        <taxon>Fungi</taxon>
        <taxon>Fungi incertae sedis</taxon>
        <taxon>Zoopagomycota</taxon>
        <taxon>Kickxellomycotina</taxon>
        <taxon>Kickxellomycetes</taxon>
        <taxon>Kickxellales</taxon>
        <taxon>Kickxellaceae</taxon>
        <taxon>Coemansia</taxon>
    </lineage>
</organism>
<dbReference type="SMART" id="SM00382">
    <property type="entry name" value="AAA"/>
    <property type="match status" value="2"/>
</dbReference>
<feature type="transmembrane region" description="Helical" evidence="10">
    <location>
        <begin position="532"/>
        <end position="550"/>
    </location>
</feature>
<accession>A0A9W8L3P5</accession>
<sequence length="1758" mass="194325">MSMLVPERAPLLPSPHRNASDPAWRIALRRILRPALVLAAGTALYSAIGAIIEFRRDDRHAHQCTQLLDDCFRLGMAWPIVNIVLGTAAVASLLLQPVVSSSSLSGDNSNNRQPNKAAPNLGGAKVSYRDNRQRMAAAAVGVSLVGALVPLAFLRASAIQGSMASVHKYHQVYWHSQMAFWISAFLALTHDLLTRSFIGATPRQPLHWLLVLAVALQLLLSALVEGYFSFFTGSHIYEPVLFSLHSRFVLVSALVSGAATLVHLITQRGGFYQLDAQLNAAERKQAAAIIEKEEDDDYTTPLSRMRVEKTPLLMTPEHRSSLFEVLSFGWIAPILDLGSKVQLGSGDLCRLDAKDRPLANWRLLARHYKPGKSLMWALARTFWGQILLVNSLSLIRTVLGFGGTYFMQRILRSIRLYNSGGGEANALLSASTARLIYLDAIGLLLHSIILTALSNQDEWLGNRLRMCVRGVFTTFMVSKTLGRRSRGTPPSSSNGDKVTEEAAAEAAADESKDDSVISNGGTISVLTRDISVASNLFSMLDIFLTIPVSFGIGMWFLYNLVGASAFIGLSLSIAYYPLSRYIYNITEKYWTAYFNVESERITLITELFQGIRAVKLFGWQSRFVEKVRTKRQEQLDMTWKLTLLDLPIDIAQSLISTSLLVSVLASYSLLFGHTLTADILYPTMSLFYVVNGCVSRVMRMYGWFANVTVSMRRIEAFMTKAMVQPLHERIDIEEDAPFDAIGFSNASFEWSLNPTSASDAAVEPLGTAADPVQSVVEEVTERTQLLPLAGPVASSSAVSIDSMATTTAANSIMPSFALKDISLRFPVGGLSIIVGSTGSGKSSLLSALIGEMSLTAGKVIMPTADPNTLDAELTGGRYSEIIEMSGQSRVMRDIAYVSQEAWLRNATIRENILFGEEYDQQRYEEVLRVCALKPDLRILDAGDRTEIGERGVTLSGGQKQRLTLARAVYSNRRILLIDDCLSAVDAHTGKHILMECLLGQTPLMLGRTRVLVTHHVSACMPHADYMAVMHDGRVTACGTPDEVQSQGGMSCEIQELELELIRKQQAEQAVCDMDDRAEIDAAMLASVNNPRSEDDYMAEILANLAEQRGADPATIDPVELDDMLVEDEEREYGYVRPAIWIEFLRMCGSTQFWVLMAGTLLLENNASIFQSYWIRLWMNSADGSGSSSHSVVFWLATYTLARTSTMIIGQASGVVRKTGVLRAARLYHERLFARVINATPRFFDKTPVGRVINRFSSDMSDIDRDILSNILEMASDIIEVISMVIIVSSVIPPFVAIAVFLSYAYTRLSIYYMGATRELKRLSSVSRSPMLSLISEMVAGVESIRAFGAQSQYIVEIMNRTDLYYQPDYLISAARSWLGMRTSLSGSVVSFSATILILMNLDRIDAGLAGFILMYTNSFSSTMMFFVHRYSFCEADMSSVERINQYMLLDQEAPAFSDPENAPPSSWPSSGDVEVQDLVVEYVPGKPVIHGISFTAAHGEKIGVVGRTGAGKSTLSLAFLRFIEAARGRILLDNVDISKIGLEELRRSITIIPQDPVLFNGTIRFNLDPFNDYPDELLWDALKRSHLVSENNDVSASSSGTASPAEVAVEDPTNIAGRMSGIFKSLDAEIKENGQNLSLGQRQLVAMARALVRRSRLIIMDEATASVDFDTDDRIQRTIRGAEFSDSTLFCIAHRLRTIIDYDRVLVMDRGRIVEFDTPWNLLQIKNGVFKSMCEKTGEYKHLRSIAQSKYDKKAAAI</sequence>
<dbReference type="GO" id="GO:0140359">
    <property type="term" value="F:ABC-type transporter activity"/>
    <property type="evidence" value="ECO:0007669"/>
    <property type="project" value="InterPro"/>
</dbReference>
<dbReference type="InterPro" id="IPR003439">
    <property type="entry name" value="ABC_transporter-like_ATP-bd"/>
</dbReference>
<dbReference type="CDD" id="cd18604">
    <property type="entry name" value="ABC_6TM_VMR1_D2_like"/>
    <property type="match status" value="1"/>
</dbReference>
<evidence type="ECO:0000313" key="13">
    <source>
        <dbReference type="EMBL" id="KAJ2685774.1"/>
    </source>
</evidence>
<dbReference type="SUPFAM" id="SSF90123">
    <property type="entry name" value="ABC transporter transmembrane region"/>
    <property type="match status" value="2"/>
</dbReference>
<evidence type="ECO:0000256" key="2">
    <source>
        <dbReference type="ARBA" id="ARBA00022448"/>
    </source>
</evidence>
<dbReference type="InterPro" id="IPR027417">
    <property type="entry name" value="P-loop_NTPase"/>
</dbReference>
<evidence type="ECO:0000313" key="14">
    <source>
        <dbReference type="Proteomes" id="UP001151516"/>
    </source>
</evidence>
<dbReference type="GO" id="GO:0005524">
    <property type="term" value="F:ATP binding"/>
    <property type="evidence" value="ECO:0007669"/>
    <property type="project" value="UniProtKB-KW"/>
</dbReference>
<evidence type="ECO:0000256" key="1">
    <source>
        <dbReference type="ARBA" id="ARBA00004141"/>
    </source>
</evidence>
<dbReference type="CDD" id="cd03250">
    <property type="entry name" value="ABCC_MRP_domain1"/>
    <property type="match status" value="1"/>
</dbReference>
<evidence type="ECO:0000256" key="9">
    <source>
        <dbReference type="SAM" id="MobiDB-lite"/>
    </source>
</evidence>
<keyword evidence="6" id="KW-0067">ATP-binding</keyword>
<dbReference type="InterPro" id="IPR003593">
    <property type="entry name" value="AAA+_ATPase"/>
</dbReference>
<feature type="domain" description="ABC transporter" evidence="11">
    <location>
        <begin position="798"/>
        <end position="1056"/>
    </location>
</feature>
<evidence type="ECO:0000256" key="8">
    <source>
        <dbReference type="ARBA" id="ARBA00023136"/>
    </source>
</evidence>
<evidence type="ECO:0000256" key="6">
    <source>
        <dbReference type="ARBA" id="ARBA00022840"/>
    </source>
</evidence>
<keyword evidence="5" id="KW-0547">Nucleotide-binding</keyword>
<keyword evidence="8 10" id="KW-0472">Membrane</keyword>
<feature type="transmembrane region" description="Helical" evidence="10">
    <location>
        <begin position="1408"/>
        <end position="1427"/>
    </location>
</feature>
<dbReference type="InterPro" id="IPR050173">
    <property type="entry name" value="ABC_transporter_C-like"/>
</dbReference>
<feature type="transmembrane region" description="Helical" evidence="10">
    <location>
        <begin position="556"/>
        <end position="578"/>
    </location>
</feature>
<dbReference type="OrthoDB" id="6500128at2759"/>
<dbReference type="InterPro" id="IPR017871">
    <property type="entry name" value="ABC_transporter-like_CS"/>
</dbReference>
<feature type="domain" description="ABC transmembrane type-1" evidence="12">
    <location>
        <begin position="520"/>
        <end position="702"/>
    </location>
</feature>
<keyword evidence="7 10" id="KW-1133">Transmembrane helix</keyword>
<dbReference type="PANTHER" id="PTHR24223:SF356">
    <property type="entry name" value="ATP-BINDING CASSETTE TRANSPORTER ABC4"/>
    <property type="match status" value="1"/>
</dbReference>
<dbReference type="EMBL" id="JANBTX010000135">
    <property type="protein sequence ID" value="KAJ2685774.1"/>
    <property type="molecule type" value="Genomic_DNA"/>
</dbReference>
<gene>
    <name evidence="13" type="ORF">IWW39_004059</name>
</gene>
<dbReference type="PROSITE" id="PS50893">
    <property type="entry name" value="ABC_TRANSPORTER_2"/>
    <property type="match status" value="2"/>
</dbReference>
<dbReference type="Proteomes" id="UP001151516">
    <property type="component" value="Unassembled WGS sequence"/>
</dbReference>
<feature type="transmembrane region" description="Helical" evidence="10">
    <location>
        <begin position="76"/>
        <end position="95"/>
    </location>
</feature>
<dbReference type="Pfam" id="PF00005">
    <property type="entry name" value="ABC_tran"/>
    <property type="match status" value="2"/>
</dbReference>
<feature type="transmembrane region" description="Helical" evidence="10">
    <location>
        <begin position="206"/>
        <end position="228"/>
    </location>
</feature>
<evidence type="ECO:0000256" key="7">
    <source>
        <dbReference type="ARBA" id="ARBA00022989"/>
    </source>
</evidence>
<dbReference type="Pfam" id="PF00664">
    <property type="entry name" value="ABC_membrane"/>
    <property type="match status" value="2"/>
</dbReference>
<feature type="transmembrane region" description="Helical" evidence="10">
    <location>
        <begin position="382"/>
        <end position="407"/>
    </location>
</feature>
<comment type="caution">
    <text evidence="13">The sequence shown here is derived from an EMBL/GenBank/DDBJ whole genome shotgun (WGS) entry which is preliminary data.</text>
</comment>
<feature type="region of interest" description="Disordered" evidence="9">
    <location>
        <begin position="103"/>
        <end position="123"/>
    </location>
</feature>
<dbReference type="PROSITE" id="PS00211">
    <property type="entry name" value="ABC_TRANSPORTER_1"/>
    <property type="match status" value="2"/>
</dbReference>
<keyword evidence="2" id="KW-0813">Transport</keyword>
<dbReference type="FunFam" id="1.20.1560.10:FF:000013">
    <property type="entry name" value="ABC transporter C family member 2"/>
    <property type="match status" value="1"/>
</dbReference>
<feature type="region of interest" description="Disordered" evidence="9">
    <location>
        <begin position="482"/>
        <end position="515"/>
    </location>
</feature>
<name>A0A9W8L3P5_9FUNG</name>
<dbReference type="GO" id="GO:0016887">
    <property type="term" value="F:ATP hydrolysis activity"/>
    <property type="evidence" value="ECO:0007669"/>
    <property type="project" value="InterPro"/>
</dbReference>
<dbReference type="InterPro" id="IPR036640">
    <property type="entry name" value="ABC1_TM_sf"/>
</dbReference>
<feature type="domain" description="ABC transporter" evidence="11">
    <location>
        <begin position="1473"/>
        <end position="1735"/>
    </location>
</feature>
<proteinExistence type="predicted"/>
<feature type="transmembrane region" description="Helical" evidence="10">
    <location>
        <begin position="650"/>
        <end position="673"/>
    </location>
</feature>
<dbReference type="PROSITE" id="PS50929">
    <property type="entry name" value="ABC_TM1F"/>
    <property type="match status" value="2"/>
</dbReference>
<evidence type="ECO:0000259" key="11">
    <source>
        <dbReference type="PROSITE" id="PS50893"/>
    </source>
</evidence>
<keyword evidence="3 10" id="KW-0812">Transmembrane</keyword>
<protein>
    <recommendedName>
        <fullName evidence="15">P-loop containing nucleoside triphosphate hydrolase protein</fullName>
    </recommendedName>
</protein>
<dbReference type="FunFam" id="3.40.50.300:FF:000565">
    <property type="entry name" value="ABC bile acid transporter"/>
    <property type="match status" value="1"/>
</dbReference>
<keyword evidence="4" id="KW-0677">Repeat</keyword>
<keyword evidence="14" id="KW-1185">Reference proteome</keyword>
<evidence type="ECO:0000256" key="10">
    <source>
        <dbReference type="SAM" id="Phobius"/>
    </source>
</evidence>
<reference evidence="13" key="1">
    <citation type="submission" date="2022-07" db="EMBL/GenBank/DDBJ databases">
        <title>Phylogenomic reconstructions and comparative analyses of Kickxellomycotina fungi.</title>
        <authorList>
            <person name="Reynolds N.K."/>
            <person name="Stajich J.E."/>
            <person name="Barry K."/>
            <person name="Grigoriev I.V."/>
            <person name="Crous P."/>
            <person name="Smith M.E."/>
        </authorList>
    </citation>
    <scope>NUCLEOTIDE SEQUENCE</scope>
    <source>
        <strain evidence="13">CBS 109367</strain>
    </source>
</reference>